<dbReference type="EMBL" id="CP001999">
    <property type="protein sequence ID" value="ADG92182.1"/>
    <property type="molecule type" value="Genomic_DNA"/>
</dbReference>
<keyword evidence="2" id="KW-1185">Reference proteome</keyword>
<accession>D5UZE5</accession>
<proteinExistence type="predicted"/>
<name>D5UZE5_ARCNC</name>
<dbReference type="RefSeq" id="WP_013134327.1">
    <property type="nucleotide sequence ID" value="NC_014166.1"/>
</dbReference>
<dbReference type="HOGENOM" id="CLU_153184_0_0_7"/>
<evidence type="ECO:0000313" key="1">
    <source>
        <dbReference type="EMBL" id="ADG92182.1"/>
    </source>
</evidence>
<organism evidence="1 2">
    <name type="scientific">Arcobacter nitrofigilis (strain ATCC 33309 / DSM 7299 / CCUG 15893 / LMG 7604 / NCTC 12251 / CI)</name>
    <name type="common">Campylobacter nitrofigilis</name>
    <dbReference type="NCBI Taxonomy" id="572480"/>
    <lineage>
        <taxon>Bacteria</taxon>
        <taxon>Pseudomonadati</taxon>
        <taxon>Campylobacterota</taxon>
        <taxon>Epsilonproteobacteria</taxon>
        <taxon>Campylobacterales</taxon>
        <taxon>Arcobacteraceae</taxon>
        <taxon>Arcobacter</taxon>
    </lineage>
</organism>
<dbReference type="KEGG" id="ant:Arnit_0517"/>
<protein>
    <submittedName>
        <fullName evidence="1">Uncharacterized protein</fullName>
    </submittedName>
</protein>
<dbReference type="STRING" id="572480.Arnit_0517"/>
<dbReference type="OrthoDB" id="5344079at2"/>
<dbReference type="AlphaFoldDB" id="D5UZE5"/>
<evidence type="ECO:0000313" key="2">
    <source>
        <dbReference type="Proteomes" id="UP000000939"/>
    </source>
</evidence>
<dbReference type="Proteomes" id="UP000000939">
    <property type="component" value="Chromosome"/>
</dbReference>
<gene>
    <name evidence="1" type="ordered locus">Arnit_0517</name>
</gene>
<reference evidence="1 2" key="1">
    <citation type="journal article" date="2010" name="Stand. Genomic Sci.">
        <title>Complete genome sequence of Arcobacter nitrofigilis type strain (CI).</title>
        <authorList>
            <person name="Pati A."/>
            <person name="Gronow S."/>
            <person name="Lapidus A."/>
            <person name="Copeland A."/>
            <person name="Glavina Del Rio T."/>
            <person name="Nolan M."/>
            <person name="Lucas S."/>
            <person name="Tice H."/>
            <person name="Cheng J.F."/>
            <person name="Han C."/>
            <person name="Chertkov O."/>
            <person name="Bruce D."/>
            <person name="Tapia R."/>
            <person name="Goodwin L."/>
            <person name="Pitluck S."/>
            <person name="Liolios K."/>
            <person name="Ivanova N."/>
            <person name="Mavromatis K."/>
            <person name="Chen A."/>
            <person name="Palaniappan K."/>
            <person name="Land M."/>
            <person name="Hauser L."/>
            <person name="Chang Y.J."/>
            <person name="Jeffries C.D."/>
            <person name="Detter J.C."/>
            <person name="Rohde M."/>
            <person name="Goker M."/>
            <person name="Bristow J."/>
            <person name="Eisen J.A."/>
            <person name="Markowitz V."/>
            <person name="Hugenholtz P."/>
            <person name="Klenk H.P."/>
            <person name="Kyrpides N.C."/>
        </authorList>
    </citation>
    <scope>NUCLEOTIDE SEQUENCE [LARGE SCALE GENOMIC DNA]</scope>
    <source>
        <strain evidence="2">ATCC 33309 / DSM 7299 / CCUG 15893 / LMG 7604 / NCTC 12251 / CI</strain>
    </source>
</reference>
<sequence>MRHLKGFRKNYFSLSAITAYSTAKKLNDNEVRSKKTAFIYSSLCDEDEEESPPLEELLLNTATYAAYSKPCYCDCVFRLKTKLAISNFKFIPRCPYYSTHFAFRRTGVHPPLITL</sequence>